<accession>A0AAD7M4Z2</accession>
<sequence>MASLTIIATMIVVYGPLIGLLIAAESGGREIRPSEHGLEYQNSPPPGNKFPPKMKSFFKGKDSSSTSSNVALPKAMNSTSQSSWWGNGGDGDGGGGKGNNGGGRDHVKDVLLVGSIVCGITGVIILVASGFLYIFRFRNQKSSSSGAINNKLQLVVHNA</sequence>
<name>A0AAD7M4Z2_QUISA</name>
<dbReference type="PANTHER" id="PTHR37189:SF4">
    <property type="entry name" value="TRANSMEMBRANE PROTEIN"/>
    <property type="match status" value="1"/>
</dbReference>
<dbReference type="KEGG" id="qsa:O6P43_013126"/>
<feature type="compositionally biased region" description="Gly residues" evidence="1">
    <location>
        <begin position="86"/>
        <end position="101"/>
    </location>
</feature>
<protein>
    <submittedName>
        <fullName evidence="3">Transmembrane protein</fullName>
    </submittedName>
</protein>
<dbReference type="EMBL" id="JARAOO010000005">
    <property type="protein sequence ID" value="KAJ7969121.1"/>
    <property type="molecule type" value="Genomic_DNA"/>
</dbReference>
<dbReference type="AlphaFoldDB" id="A0AAD7M4Z2"/>
<evidence type="ECO:0000313" key="4">
    <source>
        <dbReference type="Proteomes" id="UP001163823"/>
    </source>
</evidence>
<evidence type="ECO:0000313" key="3">
    <source>
        <dbReference type="EMBL" id="KAJ7969121.1"/>
    </source>
</evidence>
<keyword evidence="2" id="KW-1133">Transmembrane helix</keyword>
<keyword evidence="2 3" id="KW-0812">Transmembrane</keyword>
<comment type="caution">
    <text evidence="3">The sequence shown here is derived from an EMBL/GenBank/DDBJ whole genome shotgun (WGS) entry which is preliminary data.</text>
</comment>
<dbReference type="PANTHER" id="PTHR37189">
    <property type="entry name" value="CONCANAVALIN A-LIKE LECTIN/GLUCANASE DOMAIN-CONTAINING PROTEIN-RELATED"/>
    <property type="match status" value="1"/>
</dbReference>
<organism evidence="3 4">
    <name type="scientific">Quillaja saponaria</name>
    <name type="common">Soap bark tree</name>
    <dbReference type="NCBI Taxonomy" id="32244"/>
    <lineage>
        <taxon>Eukaryota</taxon>
        <taxon>Viridiplantae</taxon>
        <taxon>Streptophyta</taxon>
        <taxon>Embryophyta</taxon>
        <taxon>Tracheophyta</taxon>
        <taxon>Spermatophyta</taxon>
        <taxon>Magnoliopsida</taxon>
        <taxon>eudicotyledons</taxon>
        <taxon>Gunneridae</taxon>
        <taxon>Pentapetalae</taxon>
        <taxon>rosids</taxon>
        <taxon>fabids</taxon>
        <taxon>Fabales</taxon>
        <taxon>Quillajaceae</taxon>
        <taxon>Quillaja</taxon>
    </lineage>
</organism>
<feature type="transmembrane region" description="Helical" evidence="2">
    <location>
        <begin position="110"/>
        <end position="135"/>
    </location>
</feature>
<evidence type="ECO:0000256" key="2">
    <source>
        <dbReference type="SAM" id="Phobius"/>
    </source>
</evidence>
<keyword evidence="4" id="KW-1185">Reference proteome</keyword>
<feature type="compositionally biased region" description="Polar residues" evidence="1">
    <location>
        <begin position="63"/>
        <end position="85"/>
    </location>
</feature>
<feature type="transmembrane region" description="Helical" evidence="2">
    <location>
        <begin position="6"/>
        <end position="24"/>
    </location>
</feature>
<proteinExistence type="predicted"/>
<keyword evidence="2" id="KW-0472">Membrane</keyword>
<dbReference type="Proteomes" id="UP001163823">
    <property type="component" value="Chromosome 5"/>
</dbReference>
<reference evidence="3" key="1">
    <citation type="journal article" date="2023" name="Science">
        <title>Elucidation of the pathway for biosynthesis of saponin adjuvants from the soapbark tree.</title>
        <authorList>
            <person name="Reed J."/>
            <person name="Orme A."/>
            <person name="El-Demerdash A."/>
            <person name="Owen C."/>
            <person name="Martin L.B.B."/>
            <person name="Misra R.C."/>
            <person name="Kikuchi S."/>
            <person name="Rejzek M."/>
            <person name="Martin A.C."/>
            <person name="Harkess A."/>
            <person name="Leebens-Mack J."/>
            <person name="Louveau T."/>
            <person name="Stephenson M.J."/>
            <person name="Osbourn A."/>
        </authorList>
    </citation>
    <scope>NUCLEOTIDE SEQUENCE</scope>
    <source>
        <strain evidence="3">S10</strain>
    </source>
</reference>
<gene>
    <name evidence="3" type="ORF">O6P43_013126</name>
</gene>
<evidence type="ECO:0000256" key="1">
    <source>
        <dbReference type="SAM" id="MobiDB-lite"/>
    </source>
</evidence>
<feature type="region of interest" description="Disordered" evidence="1">
    <location>
        <begin position="34"/>
        <end position="101"/>
    </location>
</feature>